<reference evidence="2" key="1">
    <citation type="submission" date="2017-05" db="EMBL/GenBank/DDBJ databases">
        <authorList>
            <person name="Varghese N."/>
            <person name="Submissions S."/>
        </authorList>
    </citation>
    <scope>NUCLEOTIDE SEQUENCE</scope>
    <source>
        <strain evidence="2">DSM 45262</strain>
    </source>
</reference>
<keyword evidence="3" id="KW-1185">Reference proteome</keyword>
<dbReference type="Pfam" id="PF12973">
    <property type="entry name" value="Cupin_7"/>
    <property type="match status" value="1"/>
</dbReference>
<name>A0AA46AES8_9BACL</name>
<dbReference type="InterPro" id="IPR014710">
    <property type="entry name" value="RmlC-like_jellyroll"/>
</dbReference>
<protein>
    <submittedName>
        <fullName evidence="2">ChrR Cupin-like domain-containing protein</fullName>
    </submittedName>
</protein>
<dbReference type="EMBL" id="FXTU01000002">
    <property type="protein sequence ID" value="SMP14362.1"/>
    <property type="molecule type" value="Genomic_DNA"/>
</dbReference>
<feature type="domain" description="ChrR-like cupin" evidence="1">
    <location>
        <begin position="6"/>
        <end position="98"/>
    </location>
</feature>
<comment type="caution">
    <text evidence="2">The sequence shown here is derived from an EMBL/GenBank/DDBJ whole genome shotgun (WGS) entry which is preliminary data.</text>
</comment>
<evidence type="ECO:0000313" key="3">
    <source>
        <dbReference type="Proteomes" id="UP001157946"/>
    </source>
</evidence>
<dbReference type="Gene3D" id="2.60.120.10">
    <property type="entry name" value="Jelly Rolls"/>
    <property type="match status" value="1"/>
</dbReference>
<evidence type="ECO:0000313" key="2">
    <source>
        <dbReference type="EMBL" id="SMP14362.1"/>
    </source>
</evidence>
<accession>A0AA46AES8</accession>
<dbReference type="RefSeq" id="WP_284724124.1">
    <property type="nucleotide sequence ID" value="NZ_FXTU01000002.1"/>
</dbReference>
<gene>
    <name evidence="2" type="ORF">SAMN06265361_102573</name>
</gene>
<dbReference type="Proteomes" id="UP001157946">
    <property type="component" value="Unassembled WGS sequence"/>
</dbReference>
<dbReference type="InterPro" id="IPR011051">
    <property type="entry name" value="RmlC_Cupin_sf"/>
</dbReference>
<dbReference type="AlphaFoldDB" id="A0AA46AES8"/>
<evidence type="ECO:0000259" key="1">
    <source>
        <dbReference type="Pfam" id="PF12973"/>
    </source>
</evidence>
<dbReference type="SUPFAM" id="SSF51182">
    <property type="entry name" value="RmlC-like cupins"/>
    <property type="match status" value="1"/>
</dbReference>
<dbReference type="InterPro" id="IPR025979">
    <property type="entry name" value="ChrR-like_cupin_dom"/>
</dbReference>
<sequence>MNRIYLIRRNERDYIQVGSGVSMSYLRKEADEYSLVLKMEPGSRFPMHGHHGGEQIYVVNGRVKIGQFELNEGDYFFTPFNHTQTLETEEGCNLLVCSAKKVDSAHHFSQAETTA</sequence>
<organism evidence="2 3">
    <name type="scientific">Laceyella tengchongensis</name>
    <dbReference type="NCBI Taxonomy" id="574699"/>
    <lineage>
        <taxon>Bacteria</taxon>
        <taxon>Bacillati</taxon>
        <taxon>Bacillota</taxon>
        <taxon>Bacilli</taxon>
        <taxon>Bacillales</taxon>
        <taxon>Thermoactinomycetaceae</taxon>
        <taxon>Laceyella</taxon>
    </lineage>
</organism>
<proteinExistence type="predicted"/>